<dbReference type="AlphaFoldDB" id="A0ABD5NUB7"/>
<keyword evidence="2 4" id="KW-0012">Acyltransferase</keyword>
<evidence type="ECO:0000256" key="2">
    <source>
        <dbReference type="ARBA" id="ARBA00023315"/>
    </source>
</evidence>
<dbReference type="PROSITE" id="PS51186">
    <property type="entry name" value="GNAT"/>
    <property type="match status" value="1"/>
</dbReference>
<accession>A0ABD5NUB7</accession>
<keyword evidence="1 4" id="KW-0808">Transferase</keyword>
<feature type="domain" description="N-acetyltransferase" evidence="3">
    <location>
        <begin position="3"/>
        <end position="166"/>
    </location>
</feature>
<name>A0ABD5NUB7_9EURY</name>
<dbReference type="CDD" id="cd04301">
    <property type="entry name" value="NAT_SF"/>
    <property type="match status" value="1"/>
</dbReference>
<evidence type="ECO:0000256" key="1">
    <source>
        <dbReference type="ARBA" id="ARBA00022679"/>
    </source>
</evidence>
<dbReference type="EC" id="2.3.-.-" evidence="4"/>
<evidence type="ECO:0000313" key="4">
    <source>
        <dbReference type="EMBL" id="MFC4245674.1"/>
    </source>
</evidence>
<sequence>MVTVARDPSPPVEACLDLARALEEHFTADALAEIQAALDDQRTYVARDGDDVVGFATIYRGVPAAHRRGETRDDAVAELTWIGVRPSRQGNGVGGRLLETAADELADGGVRVLSVKTLAPSVEYRPYEATRRFYEANGFVPVETIDPYPGWEPGNPCSIYVKPLATADEYGRPNGVDPT</sequence>
<dbReference type="PANTHER" id="PTHR43877">
    <property type="entry name" value="AMINOALKYLPHOSPHONATE N-ACETYLTRANSFERASE-RELATED-RELATED"/>
    <property type="match status" value="1"/>
</dbReference>
<dbReference type="InterPro" id="IPR000182">
    <property type="entry name" value="GNAT_dom"/>
</dbReference>
<dbReference type="EMBL" id="JBHSDJ010000002">
    <property type="protein sequence ID" value="MFC4245674.1"/>
    <property type="molecule type" value="Genomic_DNA"/>
</dbReference>
<gene>
    <name evidence="4" type="ORF">ACFOZ7_01410</name>
</gene>
<dbReference type="InterPro" id="IPR050832">
    <property type="entry name" value="Bact_Acetyltransf"/>
</dbReference>
<dbReference type="RefSeq" id="WP_246971618.1">
    <property type="nucleotide sequence ID" value="NZ_CP095397.1"/>
</dbReference>
<evidence type="ECO:0000259" key="3">
    <source>
        <dbReference type="PROSITE" id="PS51186"/>
    </source>
</evidence>
<protein>
    <submittedName>
        <fullName evidence="4">GNAT family N-acetyltransferase</fullName>
        <ecNumber evidence="4">2.3.-.-</ecNumber>
    </submittedName>
</protein>
<dbReference type="SUPFAM" id="SSF55729">
    <property type="entry name" value="Acyl-CoA N-acyltransferases (Nat)"/>
    <property type="match status" value="1"/>
</dbReference>
<proteinExistence type="predicted"/>
<dbReference type="Gene3D" id="3.40.630.30">
    <property type="match status" value="1"/>
</dbReference>
<dbReference type="Pfam" id="PF13508">
    <property type="entry name" value="Acetyltransf_7"/>
    <property type="match status" value="1"/>
</dbReference>
<dbReference type="InterPro" id="IPR016181">
    <property type="entry name" value="Acyl_CoA_acyltransferase"/>
</dbReference>
<organism evidence="4 5">
    <name type="scientific">Natribaculum luteum</name>
    <dbReference type="NCBI Taxonomy" id="1586232"/>
    <lineage>
        <taxon>Archaea</taxon>
        <taxon>Methanobacteriati</taxon>
        <taxon>Methanobacteriota</taxon>
        <taxon>Stenosarchaea group</taxon>
        <taxon>Halobacteria</taxon>
        <taxon>Halobacteriales</taxon>
        <taxon>Natrialbaceae</taxon>
        <taxon>Natribaculum</taxon>
    </lineage>
</organism>
<dbReference type="GO" id="GO:0016746">
    <property type="term" value="F:acyltransferase activity"/>
    <property type="evidence" value="ECO:0007669"/>
    <property type="project" value="UniProtKB-KW"/>
</dbReference>
<dbReference type="GeneID" id="71852487"/>
<evidence type="ECO:0000313" key="5">
    <source>
        <dbReference type="Proteomes" id="UP001595821"/>
    </source>
</evidence>
<comment type="caution">
    <text evidence="4">The sequence shown here is derived from an EMBL/GenBank/DDBJ whole genome shotgun (WGS) entry which is preliminary data.</text>
</comment>
<reference evidence="4 5" key="1">
    <citation type="journal article" date="2014" name="Int. J. Syst. Evol. Microbiol.">
        <title>Complete genome sequence of Corynebacterium casei LMG S-19264T (=DSM 44701T), isolated from a smear-ripened cheese.</title>
        <authorList>
            <consortium name="US DOE Joint Genome Institute (JGI-PGF)"/>
            <person name="Walter F."/>
            <person name="Albersmeier A."/>
            <person name="Kalinowski J."/>
            <person name="Ruckert C."/>
        </authorList>
    </citation>
    <scope>NUCLEOTIDE SEQUENCE [LARGE SCALE GENOMIC DNA]</scope>
    <source>
        <strain evidence="4 5">IBRC-M 10912</strain>
    </source>
</reference>
<dbReference type="Proteomes" id="UP001595821">
    <property type="component" value="Unassembled WGS sequence"/>
</dbReference>